<reference evidence="3" key="1">
    <citation type="journal article" date="2020" name="mSystems">
        <title>Genome- and Community-Level Interaction Insights into Carbon Utilization and Element Cycling Functions of Hydrothermarchaeota in Hydrothermal Sediment.</title>
        <authorList>
            <person name="Zhou Z."/>
            <person name="Liu Y."/>
            <person name="Xu W."/>
            <person name="Pan J."/>
            <person name="Luo Z.H."/>
            <person name="Li M."/>
        </authorList>
    </citation>
    <scope>NUCLEOTIDE SEQUENCE [LARGE SCALE GENOMIC DNA]</scope>
    <source>
        <strain evidence="3">SpSt-143</strain>
    </source>
</reference>
<gene>
    <name evidence="3" type="ORF">ENO59_04830</name>
</gene>
<dbReference type="Pfam" id="PF01547">
    <property type="entry name" value="SBP_bac_1"/>
    <property type="match status" value="1"/>
</dbReference>
<dbReference type="AlphaFoldDB" id="A0A7V2B041"/>
<comment type="caution">
    <text evidence="3">The sequence shown here is derived from an EMBL/GenBank/DDBJ whole genome shotgun (WGS) entry which is preliminary data.</text>
</comment>
<dbReference type="InterPro" id="IPR006059">
    <property type="entry name" value="SBP"/>
</dbReference>
<accession>A0A7V2B041</accession>
<organism evidence="3">
    <name type="scientific">Rhodothermus marinus</name>
    <name type="common">Rhodothermus obamensis</name>
    <dbReference type="NCBI Taxonomy" id="29549"/>
    <lineage>
        <taxon>Bacteria</taxon>
        <taxon>Pseudomonadati</taxon>
        <taxon>Rhodothermota</taxon>
        <taxon>Rhodothermia</taxon>
        <taxon>Rhodothermales</taxon>
        <taxon>Rhodothermaceae</taxon>
        <taxon>Rhodothermus</taxon>
    </lineage>
</organism>
<sequence>MRGNTSAHHPKWHVLLLSALMLLGCHRTLPLPTPEAGTVRLVYWTAPNPDEVALARTLVSEWNALHPEVQVVVQPIPAGQSSEEVLLAAVVAGTTPDVCSNIWPGIVRDFVKAGALLPLDRFAGFDSLWNSRIPPTLHEVFRAPDGHVYQLPWKTNPIMMLYNAGLFEEVGLQRPPRTYSEYLEAARRIAADTNGDGLIDRWMGYRDIRPIWWQRYFDYYAFYIAASGGRTLFDRQGQLALDTVASNQVFAFFAQLYAMGAFPKTSLQGGGGPFIRGQLATDFTGPWHLVWLEKNAPPALRYEVAPIPVPDDHEGPVYTYGDYKNIAIFATTRHPEAAWRFVRFLVSREADRRLLEATRQIPVRQGLLEDPYFAPVFAKYPLLAHFAAQAAYTRSVDSVPDLKELLDAIAQEFEAAAVYRVRTPSEATRRALRRMQMILDWNA</sequence>
<dbReference type="PANTHER" id="PTHR43649:SF13">
    <property type="entry name" value="CARBOHYDRATE ABC TRANSPORTER SUBSTRATE-BINDING PROTEIN"/>
    <property type="match status" value="1"/>
</dbReference>
<dbReference type="GO" id="GO:0042597">
    <property type="term" value="C:periplasmic space"/>
    <property type="evidence" value="ECO:0007669"/>
    <property type="project" value="UniProtKB-SubCell"/>
</dbReference>
<dbReference type="EMBL" id="DSGB01000004">
    <property type="protein sequence ID" value="HER95824.1"/>
    <property type="molecule type" value="Genomic_DNA"/>
</dbReference>
<proteinExistence type="inferred from homology"/>
<protein>
    <submittedName>
        <fullName evidence="3">Extracellular solute-binding protein</fullName>
    </submittedName>
</protein>
<dbReference type="PANTHER" id="PTHR43649">
    <property type="entry name" value="ARABINOSE-BINDING PROTEIN-RELATED"/>
    <property type="match status" value="1"/>
</dbReference>
<dbReference type="SUPFAM" id="SSF53850">
    <property type="entry name" value="Periplasmic binding protein-like II"/>
    <property type="match status" value="1"/>
</dbReference>
<name>A0A7V2B041_RHOMR</name>
<evidence type="ECO:0000313" key="3">
    <source>
        <dbReference type="EMBL" id="HER95824.1"/>
    </source>
</evidence>
<evidence type="ECO:0000256" key="1">
    <source>
        <dbReference type="ARBA" id="ARBA00004418"/>
    </source>
</evidence>
<dbReference type="InterPro" id="IPR050490">
    <property type="entry name" value="Bact_solute-bd_prot1"/>
</dbReference>
<dbReference type="Gene3D" id="3.40.190.10">
    <property type="entry name" value="Periplasmic binding protein-like II"/>
    <property type="match status" value="2"/>
</dbReference>
<dbReference type="PROSITE" id="PS51257">
    <property type="entry name" value="PROKAR_LIPOPROTEIN"/>
    <property type="match status" value="1"/>
</dbReference>
<comment type="similarity">
    <text evidence="2">Belongs to the bacterial solute-binding protein 1 family.</text>
</comment>
<evidence type="ECO:0000256" key="2">
    <source>
        <dbReference type="ARBA" id="ARBA00008520"/>
    </source>
</evidence>
<comment type="subcellular location">
    <subcellularLocation>
        <location evidence="1">Periplasm</location>
    </subcellularLocation>
</comment>